<accession>A0AAV6PRC1</accession>
<keyword evidence="9" id="KW-0325">Glycoprotein</keyword>
<keyword evidence="4" id="KW-0732">Signal</keyword>
<dbReference type="Proteomes" id="UP000693946">
    <property type="component" value="Unassembled WGS sequence"/>
</dbReference>
<evidence type="ECO:0000256" key="9">
    <source>
        <dbReference type="ARBA" id="ARBA00023180"/>
    </source>
</evidence>
<dbReference type="AlphaFoldDB" id="A0AAV6PRC1"/>
<dbReference type="EMBL" id="JAGKHQ010000037">
    <property type="protein sequence ID" value="KAG7473126.1"/>
    <property type="molecule type" value="Genomic_DNA"/>
</dbReference>
<keyword evidence="10" id="KW-0393">Immunoglobulin domain</keyword>
<feature type="non-terminal residue" evidence="14">
    <location>
        <position position="1"/>
    </location>
</feature>
<dbReference type="InterPro" id="IPR051713">
    <property type="entry name" value="T-cell_Activation_Regulation"/>
</dbReference>
<evidence type="ECO:0000256" key="10">
    <source>
        <dbReference type="ARBA" id="ARBA00023319"/>
    </source>
</evidence>
<evidence type="ECO:0000256" key="12">
    <source>
        <dbReference type="SAM" id="Phobius"/>
    </source>
</evidence>
<dbReference type="InterPro" id="IPR053896">
    <property type="entry name" value="BTN3A2-like_Ig-C"/>
</dbReference>
<feature type="transmembrane region" description="Helical" evidence="12">
    <location>
        <begin position="341"/>
        <end position="365"/>
    </location>
</feature>
<sequence>VSRTYVTEGEDAVLHCSSVESLENTVVDWKNQNKEVFLYDGGWHYENGLCCQDEQYMGRASLFYDELKNGNASLILIDTRIEDTGTYTCTLPHLSSGIQSSTVELIVGVSRTYVKEGEDVVLHCSSGDNQSLKDSLISWKNINGKELFLYELRHHPYGWCCQDEQYRGRVSLFYNQLKNGNASMILRDTRIEDTGIYNCDLPGLSSGRQIFAMELIVERVLRNRIGLEKGAVQAPVLKMVNVTEAGVELQCVVRGSSSKPSVEWQTCEGTSLNSEEPLVSETRGRYDTTLLVTVNETKTNCFRCVVKQEDIYHRIDTNIIVSEKLFEKKSSHDTQSSHSTVVLVGVAAVFTLVLLLLVLVLYLIFTRHRIRRNMERNIQDMILDIIYSNMTSDQNIGNGSTDTKNMRNDTVKTEEETEKETEEETEEETEKGRQGREDRGRETERRQRRRQRRETERRQRGGRQRRRQRRGRGRGRERRGRGETEKGQRE</sequence>
<evidence type="ECO:0000256" key="8">
    <source>
        <dbReference type="ARBA" id="ARBA00023170"/>
    </source>
</evidence>
<keyword evidence="8" id="KW-0675">Receptor</keyword>
<protein>
    <submittedName>
        <fullName evidence="14">Butyrophilin subfamily 1 member A1-like isoform X1</fullName>
    </submittedName>
</protein>
<feature type="compositionally biased region" description="Basic and acidic residues" evidence="11">
    <location>
        <begin position="430"/>
        <end position="445"/>
    </location>
</feature>
<dbReference type="GO" id="GO:0042130">
    <property type="term" value="P:negative regulation of T cell proliferation"/>
    <property type="evidence" value="ECO:0007669"/>
    <property type="project" value="TreeGrafter"/>
</dbReference>
<feature type="compositionally biased region" description="Basic and acidic residues" evidence="11">
    <location>
        <begin position="404"/>
        <end position="414"/>
    </location>
</feature>
<feature type="region of interest" description="Disordered" evidence="11">
    <location>
        <begin position="393"/>
        <end position="490"/>
    </location>
</feature>
<dbReference type="PANTHER" id="PTHR25466">
    <property type="entry name" value="T-LYMPHOCYTE ACTIVATION ANTIGEN"/>
    <property type="match status" value="1"/>
</dbReference>
<dbReference type="InterPro" id="IPR013106">
    <property type="entry name" value="Ig_V-set"/>
</dbReference>
<feature type="non-terminal residue" evidence="14">
    <location>
        <position position="490"/>
    </location>
</feature>
<keyword evidence="5 12" id="KW-1133">Transmembrane helix</keyword>
<keyword evidence="7" id="KW-1015">Disulfide bond</keyword>
<dbReference type="GO" id="GO:0009897">
    <property type="term" value="C:external side of plasma membrane"/>
    <property type="evidence" value="ECO:0007669"/>
    <property type="project" value="TreeGrafter"/>
</dbReference>
<evidence type="ECO:0000256" key="6">
    <source>
        <dbReference type="ARBA" id="ARBA00023136"/>
    </source>
</evidence>
<evidence type="ECO:0000313" key="15">
    <source>
        <dbReference type="Proteomes" id="UP000693946"/>
    </source>
</evidence>
<name>A0AAV6PRC1_SOLSE</name>
<dbReference type="GO" id="GO:0031295">
    <property type="term" value="P:T cell costimulation"/>
    <property type="evidence" value="ECO:0007669"/>
    <property type="project" value="TreeGrafter"/>
</dbReference>
<reference evidence="14 15" key="1">
    <citation type="journal article" date="2021" name="Sci. Rep.">
        <title>Chromosome anchoring in Senegalese sole (Solea senegalensis) reveals sex-associated markers and genome rearrangements in flatfish.</title>
        <authorList>
            <person name="Guerrero-Cozar I."/>
            <person name="Gomez-Garrido J."/>
            <person name="Berbel C."/>
            <person name="Martinez-Blanch J.F."/>
            <person name="Alioto T."/>
            <person name="Claros M.G."/>
            <person name="Gagnaire P.A."/>
            <person name="Manchado M."/>
        </authorList>
    </citation>
    <scope>NUCLEOTIDE SEQUENCE [LARGE SCALE GENOMIC DNA]</scope>
    <source>
        <strain evidence="14">Sse05_10M</strain>
    </source>
</reference>
<dbReference type="PANTHER" id="PTHR25466:SF14">
    <property type="entry name" value="BUTYROPHILIN SUBFAMILY 2 MEMBER A2-LIKE-RELATED"/>
    <property type="match status" value="1"/>
</dbReference>
<organism evidence="14 15">
    <name type="scientific">Solea senegalensis</name>
    <name type="common">Senegalese sole</name>
    <dbReference type="NCBI Taxonomy" id="28829"/>
    <lineage>
        <taxon>Eukaryota</taxon>
        <taxon>Metazoa</taxon>
        <taxon>Chordata</taxon>
        <taxon>Craniata</taxon>
        <taxon>Vertebrata</taxon>
        <taxon>Euteleostomi</taxon>
        <taxon>Actinopterygii</taxon>
        <taxon>Neopterygii</taxon>
        <taxon>Teleostei</taxon>
        <taxon>Neoteleostei</taxon>
        <taxon>Acanthomorphata</taxon>
        <taxon>Carangaria</taxon>
        <taxon>Pleuronectiformes</taxon>
        <taxon>Pleuronectoidei</taxon>
        <taxon>Soleidae</taxon>
        <taxon>Solea</taxon>
    </lineage>
</organism>
<evidence type="ECO:0000256" key="5">
    <source>
        <dbReference type="ARBA" id="ARBA00022989"/>
    </source>
</evidence>
<dbReference type="GO" id="GO:0007166">
    <property type="term" value="P:cell surface receptor signaling pathway"/>
    <property type="evidence" value="ECO:0007669"/>
    <property type="project" value="TreeGrafter"/>
</dbReference>
<evidence type="ECO:0000256" key="7">
    <source>
        <dbReference type="ARBA" id="ARBA00023157"/>
    </source>
</evidence>
<dbReference type="PROSITE" id="PS50835">
    <property type="entry name" value="IG_LIKE"/>
    <property type="match status" value="3"/>
</dbReference>
<keyword evidence="6 12" id="KW-0472">Membrane</keyword>
<feature type="domain" description="Ig-like" evidence="13">
    <location>
        <begin position="114"/>
        <end position="199"/>
    </location>
</feature>
<evidence type="ECO:0000256" key="4">
    <source>
        <dbReference type="ARBA" id="ARBA00022729"/>
    </source>
</evidence>
<dbReference type="Pfam" id="PF07686">
    <property type="entry name" value="V-set"/>
    <property type="match status" value="2"/>
</dbReference>
<evidence type="ECO:0000313" key="14">
    <source>
        <dbReference type="EMBL" id="KAG7473126.1"/>
    </source>
</evidence>
<proteinExistence type="predicted"/>
<evidence type="ECO:0000256" key="11">
    <source>
        <dbReference type="SAM" id="MobiDB-lite"/>
    </source>
</evidence>
<dbReference type="SMART" id="SM00406">
    <property type="entry name" value="IGv"/>
    <property type="match status" value="2"/>
</dbReference>
<dbReference type="SMART" id="SM00409">
    <property type="entry name" value="IG"/>
    <property type="match status" value="2"/>
</dbReference>
<dbReference type="GO" id="GO:0071222">
    <property type="term" value="P:cellular response to lipopolysaccharide"/>
    <property type="evidence" value="ECO:0007669"/>
    <property type="project" value="TreeGrafter"/>
</dbReference>
<keyword evidence="2" id="KW-1003">Cell membrane</keyword>
<feature type="compositionally biased region" description="Polar residues" evidence="11">
    <location>
        <begin position="393"/>
        <end position="403"/>
    </location>
</feature>
<feature type="domain" description="Ig-like" evidence="13">
    <location>
        <begin position="1"/>
        <end position="106"/>
    </location>
</feature>
<feature type="domain" description="Ig-like" evidence="13">
    <location>
        <begin position="235"/>
        <end position="322"/>
    </location>
</feature>
<evidence type="ECO:0000256" key="1">
    <source>
        <dbReference type="ARBA" id="ARBA00004251"/>
    </source>
</evidence>
<evidence type="ECO:0000256" key="2">
    <source>
        <dbReference type="ARBA" id="ARBA00022475"/>
    </source>
</evidence>
<evidence type="ECO:0000259" key="13">
    <source>
        <dbReference type="PROSITE" id="PS50835"/>
    </source>
</evidence>
<gene>
    <name evidence="14" type="ORF">JOB18_049974</name>
</gene>
<feature type="compositionally biased region" description="Basic residues" evidence="11">
    <location>
        <begin position="460"/>
        <end position="479"/>
    </location>
</feature>
<evidence type="ECO:0000256" key="3">
    <source>
        <dbReference type="ARBA" id="ARBA00022692"/>
    </source>
</evidence>
<comment type="subcellular location">
    <subcellularLocation>
        <location evidence="1">Cell membrane</location>
        <topology evidence="1">Single-pass type I membrane protein</topology>
    </subcellularLocation>
</comment>
<feature type="compositionally biased region" description="Acidic residues" evidence="11">
    <location>
        <begin position="415"/>
        <end position="429"/>
    </location>
</feature>
<keyword evidence="3 12" id="KW-0812">Transmembrane</keyword>
<dbReference type="InterPro" id="IPR003599">
    <property type="entry name" value="Ig_sub"/>
</dbReference>
<keyword evidence="15" id="KW-1185">Reference proteome</keyword>
<dbReference type="GO" id="GO:0006955">
    <property type="term" value="P:immune response"/>
    <property type="evidence" value="ECO:0007669"/>
    <property type="project" value="TreeGrafter"/>
</dbReference>
<comment type="caution">
    <text evidence="14">The sequence shown here is derived from an EMBL/GenBank/DDBJ whole genome shotgun (WGS) entry which is preliminary data.</text>
</comment>
<dbReference type="Pfam" id="PF22705">
    <property type="entry name" value="C2-set_3"/>
    <property type="match status" value="1"/>
</dbReference>
<feature type="compositionally biased region" description="Basic and acidic residues" evidence="11">
    <location>
        <begin position="480"/>
        <end position="490"/>
    </location>
</feature>
<dbReference type="InterPro" id="IPR007110">
    <property type="entry name" value="Ig-like_dom"/>
</dbReference>
<dbReference type="GO" id="GO:0042102">
    <property type="term" value="P:positive regulation of T cell proliferation"/>
    <property type="evidence" value="ECO:0007669"/>
    <property type="project" value="TreeGrafter"/>
</dbReference>